<gene>
    <name evidence="4" type="primary">ttuC</name>
    <name evidence="4" type="ordered locus">CHU_2445</name>
</gene>
<dbReference type="InterPro" id="IPR024084">
    <property type="entry name" value="IsoPropMal-DH-like_dom"/>
</dbReference>
<reference evidence="4 5" key="1">
    <citation type="journal article" date="2007" name="Appl. Environ. Microbiol.">
        <title>Genome sequence of the cellulolytic gliding bacterium Cytophaga hutchinsonii.</title>
        <authorList>
            <person name="Xie G."/>
            <person name="Bruce D.C."/>
            <person name="Challacombe J.F."/>
            <person name="Chertkov O."/>
            <person name="Detter J.C."/>
            <person name="Gilna P."/>
            <person name="Han C.S."/>
            <person name="Lucas S."/>
            <person name="Misra M."/>
            <person name="Myers G.L."/>
            <person name="Richardson P."/>
            <person name="Tapia R."/>
            <person name="Thayer N."/>
            <person name="Thompson L.S."/>
            <person name="Brettin T.S."/>
            <person name="Henrissat B."/>
            <person name="Wilson D.B."/>
            <person name="McBride M.J."/>
        </authorList>
    </citation>
    <scope>NUCLEOTIDE SEQUENCE [LARGE SCALE GENOMIC DNA]</scope>
    <source>
        <strain evidence="5">ATCC 33406 / DSM 1761 / CIP 103989 / NBRC 15051 / NCIMB 9469 / D465</strain>
    </source>
</reference>
<dbReference type="Pfam" id="PF00180">
    <property type="entry name" value="Iso_dh"/>
    <property type="match status" value="1"/>
</dbReference>
<keyword evidence="5" id="KW-1185">Reference proteome</keyword>
<accession>A0A6N4STJ9</accession>
<dbReference type="SUPFAM" id="SSF53659">
    <property type="entry name" value="Isocitrate/Isopropylmalate dehydrogenase-like"/>
    <property type="match status" value="1"/>
</dbReference>
<keyword evidence="2" id="KW-0560">Oxidoreductase</keyword>
<evidence type="ECO:0000313" key="4">
    <source>
        <dbReference type="EMBL" id="ABG59700.1"/>
    </source>
</evidence>
<proteinExistence type="inferred from homology"/>
<evidence type="ECO:0000256" key="1">
    <source>
        <dbReference type="ARBA" id="ARBA00007769"/>
    </source>
</evidence>
<protein>
    <recommendedName>
        <fullName evidence="3">Isopropylmalate dehydrogenase-like domain-containing protein</fullName>
    </recommendedName>
</protein>
<dbReference type="Proteomes" id="UP000001822">
    <property type="component" value="Chromosome"/>
</dbReference>
<organism evidence="4 5">
    <name type="scientific">Cytophaga hutchinsonii (strain ATCC 33406 / DSM 1761 / CIP 103989 / NBRC 15051 / NCIMB 9469 / D465)</name>
    <dbReference type="NCBI Taxonomy" id="269798"/>
    <lineage>
        <taxon>Bacteria</taxon>
        <taxon>Pseudomonadati</taxon>
        <taxon>Bacteroidota</taxon>
        <taxon>Cytophagia</taxon>
        <taxon>Cytophagales</taxon>
        <taxon>Cytophagaceae</taxon>
        <taxon>Cytophaga</taxon>
    </lineage>
</organism>
<name>A0A6N4STJ9_CYTH3</name>
<dbReference type="KEGG" id="chu:CHU_2445"/>
<sequence>MKTHIFLYPGEGIGPELFESLRAFFSLFNDKLEYHYLASFQDLSSLNKPYYVLCGPFASEQEQTDVLNPLHPLYAHTLVPHDKKGNASILALPLTQKQTTGALKDLSVIAACFDPAHKVVMVQQYQEQPQIWEDAMKAWTKLAFSNHDWKFEDANVLSFIKHSQYSKANQVVSSMEGANVLKALYASIYKSLNRAHTLIEVEDGYITMPMHGHAPDIVGMGIANPYALLMAFCRLLTVAGYEELAQQVENQIESAFYENRDQTTPDQGGVLNTEKYMAMMVECINL</sequence>
<feature type="domain" description="Isopropylmalate dehydrogenase-like" evidence="3">
    <location>
        <begin position="206"/>
        <end position="274"/>
    </location>
</feature>
<dbReference type="GO" id="GO:0006102">
    <property type="term" value="P:isocitrate metabolic process"/>
    <property type="evidence" value="ECO:0007669"/>
    <property type="project" value="TreeGrafter"/>
</dbReference>
<dbReference type="SMR" id="A0A6N4STJ9"/>
<dbReference type="GO" id="GO:0006099">
    <property type="term" value="P:tricarboxylic acid cycle"/>
    <property type="evidence" value="ECO:0007669"/>
    <property type="project" value="TreeGrafter"/>
</dbReference>
<evidence type="ECO:0000259" key="3">
    <source>
        <dbReference type="Pfam" id="PF00180"/>
    </source>
</evidence>
<dbReference type="EMBL" id="CP000383">
    <property type="protein sequence ID" value="ABG59700.1"/>
    <property type="molecule type" value="Genomic_DNA"/>
</dbReference>
<comment type="similarity">
    <text evidence="1">Belongs to the isocitrate and isopropylmalate dehydrogenases family.</text>
</comment>
<dbReference type="GO" id="GO:0004449">
    <property type="term" value="F:isocitrate dehydrogenase (NAD+) activity"/>
    <property type="evidence" value="ECO:0007669"/>
    <property type="project" value="TreeGrafter"/>
</dbReference>
<dbReference type="PANTHER" id="PTHR11835:SF34">
    <property type="entry name" value="ISOCITRATE DEHYDROGENASE [NAD] SUBUNIT ALPHA, MITOCHONDRIAL"/>
    <property type="match status" value="1"/>
</dbReference>
<dbReference type="Gene3D" id="3.40.718.10">
    <property type="entry name" value="Isopropylmalate Dehydrogenase"/>
    <property type="match status" value="1"/>
</dbReference>
<evidence type="ECO:0000256" key="2">
    <source>
        <dbReference type="ARBA" id="ARBA00023002"/>
    </source>
</evidence>
<dbReference type="OrthoDB" id="9806254at2"/>
<dbReference type="PANTHER" id="PTHR11835">
    <property type="entry name" value="DECARBOXYLATING DEHYDROGENASES-ISOCITRATE, ISOPROPYLMALATE, TARTRATE"/>
    <property type="match status" value="1"/>
</dbReference>
<dbReference type="RefSeq" id="WP_011585814.1">
    <property type="nucleotide sequence ID" value="NC_008255.1"/>
</dbReference>
<evidence type="ECO:0000313" key="5">
    <source>
        <dbReference type="Proteomes" id="UP000001822"/>
    </source>
</evidence>
<dbReference type="AlphaFoldDB" id="A0A6N4STJ9"/>